<reference evidence="1" key="1">
    <citation type="submission" date="2021-02" db="EMBL/GenBank/DDBJ databases">
        <authorList>
            <person name="Nowell W R."/>
        </authorList>
    </citation>
    <scope>NUCLEOTIDE SEQUENCE</scope>
</reference>
<dbReference type="Proteomes" id="UP000663852">
    <property type="component" value="Unassembled WGS sequence"/>
</dbReference>
<name>A0A814HI19_ADIRI</name>
<sequence length="70" mass="8081">MTDLLLLNKISVIATNRSVRRRTDENVDDDMAFPTHVDKRSLRPSSAFKSLLVIIIDRYADDETLLKYLT</sequence>
<evidence type="ECO:0000313" key="1">
    <source>
        <dbReference type="EMBL" id="CAF1011123.1"/>
    </source>
</evidence>
<accession>A0A814HI19</accession>
<comment type="caution">
    <text evidence="1">The sequence shown here is derived from an EMBL/GenBank/DDBJ whole genome shotgun (WGS) entry which is preliminary data.</text>
</comment>
<protein>
    <submittedName>
        <fullName evidence="1">Uncharacterized protein</fullName>
    </submittedName>
</protein>
<dbReference type="EMBL" id="CAJNOJ010000064">
    <property type="protein sequence ID" value="CAF1011123.1"/>
    <property type="molecule type" value="Genomic_DNA"/>
</dbReference>
<organism evidence="1 2">
    <name type="scientific">Adineta ricciae</name>
    <name type="common">Rotifer</name>
    <dbReference type="NCBI Taxonomy" id="249248"/>
    <lineage>
        <taxon>Eukaryota</taxon>
        <taxon>Metazoa</taxon>
        <taxon>Spiralia</taxon>
        <taxon>Gnathifera</taxon>
        <taxon>Rotifera</taxon>
        <taxon>Eurotatoria</taxon>
        <taxon>Bdelloidea</taxon>
        <taxon>Adinetida</taxon>
        <taxon>Adinetidae</taxon>
        <taxon>Adineta</taxon>
    </lineage>
</organism>
<proteinExistence type="predicted"/>
<evidence type="ECO:0000313" key="2">
    <source>
        <dbReference type="Proteomes" id="UP000663852"/>
    </source>
</evidence>
<gene>
    <name evidence="1" type="ORF">EDS130_LOCUS15394</name>
</gene>
<dbReference type="AlphaFoldDB" id="A0A814HI19"/>